<evidence type="ECO:0000313" key="4">
    <source>
        <dbReference type="EMBL" id="KKO72001.1"/>
    </source>
</evidence>
<dbReference type="InterPro" id="IPR009057">
    <property type="entry name" value="Homeodomain-like_sf"/>
</dbReference>
<dbReference type="GO" id="GO:0003700">
    <property type="term" value="F:DNA-binding transcription factor activity"/>
    <property type="evidence" value="ECO:0007669"/>
    <property type="project" value="TreeGrafter"/>
</dbReference>
<dbReference type="AlphaFoldDB" id="A0A171KSY4"/>
<dbReference type="InterPro" id="IPR001647">
    <property type="entry name" value="HTH_TetR"/>
</dbReference>
<keyword evidence="1 2" id="KW-0238">DNA-binding</keyword>
<dbReference type="PANTHER" id="PTHR30055">
    <property type="entry name" value="HTH-TYPE TRANSCRIPTIONAL REGULATOR RUTR"/>
    <property type="match status" value="1"/>
</dbReference>
<keyword evidence="5" id="KW-1185">Reference proteome</keyword>
<evidence type="ECO:0000256" key="2">
    <source>
        <dbReference type="PROSITE-ProRule" id="PRU00335"/>
    </source>
</evidence>
<dbReference type="PANTHER" id="PTHR30055:SF231">
    <property type="entry name" value="TRANSCRIPTIONAL REGULATORY PROTEIN (PROBABLY DEOR-FAMILY)-RELATED"/>
    <property type="match status" value="1"/>
</dbReference>
<name>A0A171KSY4_9BURK</name>
<reference evidence="4 5" key="1">
    <citation type="submission" date="2015-04" db="EMBL/GenBank/DDBJ databases">
        <title>Genome sequence of Kerstersia gyiorum CG1.</title>
        <authorList>
            <person name="Greninger A.L."/>
            <person name="Kozyreva V."/>
            <person name="Chaturvedi V."/>
        </authorList>
    </citation>
    <scope>NUCLEOTIDE SEQUENCE [LARGE SCALE GENOMIC DNA]</scope>
    <source>
        <strain evidence="4 5">CG1</strain>
    </source>
</reference>
<dbReference type="STRING" id="206506.AAV32_08615"/>
<proteinExistence type="predicted"/>
<dbReference type="Proteomes" id="UP000078084">
    <property type="component" value="Unassembled WGS sequence"/>
</dbReference>
<accession>A0A171KSY4</accession>
<dbReference type="PROSITE" id="PS50977">
    <property type="entry name" value="HTH_TETR_2"/>
    <property type="match status" value="1"/>
</dbReference>
<dbReference type="InterPro" id="IPR050109">
    <property type="entry name" value="HTH-type_TetR-like_transc_reg"/>
</dbReference>
<feature type="domain" description="HTH tetR-type" evidence="3">
    <location>
        <begin position="13"/>
        <end position="73"/>
    </location>
</feature>
<sequence length="190" mass="20904">MTGVQGKRGAGDPGRRDRLVDAALSIMLAQGVQGVSHRAVAAEAGVPLGSTTYYFRDLDALLIASIERLTQRRRIEMETWSADIASLDELLARLAELIVARLSRDRVETTLSYELHFLALRRPAFRFYSEASTQVLRDTLRQFADEKTTRALTLLVDGLVIDGLLTNRVPACQDILAAMRALVRGAHGLG</sequence>
<dbReference type="EMBL" id="LBNE01000004">
    <property type="protein sequence ID" value="KKO72001.1"/>
    <property type="molecule type" value="Genomic_DNA"/>
</dbReference>
<dbReference type="Pfam" id="PF17940">
    <property type="entry name" value="TetR_C_31"/>
    <property type="match status" value="1"/>
</dbReference>
<dbReference type="PATRIC" id="fig|206506.3.peg.1838"/>
<dbReference type="Gene3D" id="1.10.357.10">
    <property type="entry name" value="Tetracycline Repressor, domain 2"/>
    <property type="match status" value="1"/>
</dbReference>
<evidence type="ECO:0000259" key="3">
    <source>
        <dbReference type="PROSITE" id="PS50977"/>
    </source>
</evidence>
<comment type="caution">
    <text evidence="4">The sequence shown here is derived from an EMBL/GenBank/DDBJ whole genome shotgun (WGS) entry which is preliminary data.</text>
</comment>
<dbReference type="Pfam" id="PF00440">
    <property type="entry name" value="TetR_N"/>
    <property type="match status" value="1"/>
</dbReference>
<protein>
    <recommendedName>
        <fullName evidence="3">HTH tetR-type domain-containing protein</fullName>
    </recommendedName>
</protein>
<dbReference type="RefSeq" id="WP_068370378.1">
    <property type="nucleotide sequence ID" value="NZ_CP033936.1"/>
</dbReference>
<evidence type="ECO:0000313" key="5">
    <source>
        <dbReference type="Proteomes" id="UP000078084"/>
    </source>
</evidence>
<dbReference type="OrthoDB" id="8920878at2"/>
<feature type="DNA-binding region" description="H-T-H motif" evidence="2">
    <location>
        <begin position="36"/>
        <end position="55"/>
    </location>
</feature>
<evidence type="ECO:0000256" key="1">
    <source>
        <dbReference type="ARBA" id="ARBA00023125"/>
    </source>
</evidence>
<organism evidence="4 5">
    <name type="scientific">Kerstersia gyiorum</name>
    <dbReference type="NCBI Taxonomy" id="206506"/>
    <lineage>
        <taxon>Bacteria</taxon>
        <taxon>Pseudomonadati</taxon>
        <taxon>Pseudomonadota</taxon>
        <taxon>Betaproteobacteria</taxon>
        <taxon>Burkholderiales</taxon>
        <taxon>Alcaligenaceae</taxon>
        <taxon>Kerstersia</taxon>
    </lineage>
</organism>
<gene>
    <name evidence="4" type="ORF">AAV32_08615</name>
</gene>
<dbReference type="SUPFAM" id="SSF46689">
    <property type="entry name" value="Homeodomain-like"/>
    <property type="match status" value="1"/>
</dbReference>
<dbReference type="InterPro" id="IPR041583">
    <property type="entry name" value="TetR_C_31"/>
</dbReference>
<dbReference type="GO" id="GO:0000976">
    <property type="term" value="F:transcription cis-regulatory region binding"/>
    <property type="evidence" value="ECO:0007669"/>
    <property type="project" value="TreeGrafter"/>
</dbReference>